<dbReference type="AlphaFoldDB" id="A0A1N7PH77"/>
<sequence>MDFLLDSAEDLQYEVFRRVSDFLNLDVDLLLFDTTLHTTRRRTNQMSTYGARGIPHIPKTTDPACLRW</sequence>
<evidence type="ECO:0000313" key="1">
    <source>
        <dbReference type="EMBL" id="SIT09689.1"/>
    </source>
</evidence>
<evidence type="ECO:0000313" key="2">
    <source>
        <dbReference type="Proteomes" id="UP000186156"/>
    </source>
</evidence>
<dbReference type="EMBL" id="FTOO01000013">
    <property type="protein sequence ID" value="SIT09689.1"/>
    <property type="molecule type" value="Genomic_DNA"/>
</dbReference>
<keyword evidence="2" id="KW-1185">Reference proteome</keyword>
<accession>A0A1N7PH77</accession>
<protein>
    <submittedName>
        <fullName evidence="1">Uncharacterized protein</fullName>
    </submittedName>
</protein>
<name>A0A1N7PH77_9BACL</name>
<gene>
    <name evidence="1" type="ORF">SAMN05421799_11347</name>
</gene>
<dbReference type="Proteomes" id="UP000186156">
    <property type="component" value="Unassembled WGS sequence"/>
</dbReference>
<proteinExistence type="predicted"/>
<organism evidence="1 2">
    <name type="scientific">Alicyclobacillus vulcanalis</name>
    <dbReference type="NCBI Taxonomy" id="252246"/>
    <lineage>
        <taxon>Bacteria</taxon>
        <taxon>Bacillati</taxon>
        <taxon>Bacillota</taxon>
        <taxon>Bacilli</taxon>
        <taxon>Bacillales</taxon>
        <taxon>Alicyclobacillaceae</taxon>
        <taxon>Alicyclobacillus</taxon>
    </lineage>
</organism>
<reference evidence="2" key="1">
    <citation type="submission" date="2017-01" db="EMBL/GenBank/DDBJ databases">
        <authorList>
            <person name="Varghese N."/>
            <person name="Submissions S."/>
        </authorList>
    </citation>
    <scope>NUCLEOTIDE SEQUENCE [LARGE SCALE GENOMIC DNA]</scope>
    <source>
        <strain evidence="2">DSM 16176</strain>
    </source>
</reference>